<proteinExistence type="predicted"/>
<feature type="domain" description="Ig-like" evidence="12">
    <location>
        <begin position="16"/>
        <end position="86"/>
    </location>
</feature>
<dbReference type="SMART" id="SM00406">
    <property type="entry name" value="IGv"/>
    <property type="match status" value="2"/>
</dbReference>
<gene>
    <name evidence="13" type="ORF">C0J50_10632</name>
</gene>
<feature type="domain" description="Ig-like" evidence="12">
    <location>
        <begin position="91"/>
        <end position="204"/>
    </location>
</feature>
<evidence type="ECO:0000313" key="14">
    <source>
        <dbReference type="Proteomes" id="UP001205998"/>
    </source>
</evidence>
<comment type="subcellular location">
    <subcellularLocation>
        <location evidence="1">Cell membrane</location>
        <topology evidence="1">Single-pass type I membrane protein</topology>
    </subcellularLocation>
</comment>
<name>A0AAD5FTE0_SILAS</name>
<feature type="region of interest" description="Disordered" evidence="11">
    <location>
        <begin position="187"/>
        <end position="206"/>
    </location>
</feature>
<accession>A0AAD5FTE0</accession>
<protein>
    <recommendedName>
        <fullName evidence="12">Ig-like domain-containing protein</fullName>
    </recommendedName>
</protein>
<dbReference type="SUPFAM" id="SSF48726">
    <property type="entry name" value="Immunoglobulin"/>
    <property type="match status" value="2"/>
</dbReference>
<dbReference type="SMART" id="SM00408">
    <property type="entry name" value="IGc2"/>
    <property type="match status" value="2"/>
</dbReference>
<reference evidence="13" key="1">
    <citation type="submission" date="2018-07" db="EMBL/GenBank/DDBJ databases">
        <title>Comparative genomics of catfishes provides insights into carnivory and benthic adaptation.</title>
        <authorList>
            <person name="Zhang Y."/>
            <person name="Wang D."/>
            <person name="Peng Z."/>
            <person name="Zheng S."/>
            <person name="Shao F."/>
            <person name="Tao W."/>
        </authorList>
    </citation>
    <scope>NUCLEOTIDE SEQUENCE</scope>
    <source>
        <strain evidence="13">Chongqing</strain>
    </source>
</reference>
<evidence type="ECO:0000256" key="5">
    <source>
        <dbReference type="ARBA" id="ARBA00022989"/>
    </source>
</evidence>
<dbReference type="InterPro" id="IPR003599">
    <property type="entry name" value="Ig_sub"/>
</dbReference>
<evidence type="ECO:0000256" key="8">
    <source>
        <dbReference type="ARBA" id="ARBA00023170"/>
    </source>
</evidence>
<keyword evidence="3" id="KW-0812">Transmembrane</keyword>
<evidence type="ECO:0000256" key="6">
    <source>
        <dbReference type="ARBA" id="ARBA00023136"/>
    </source>
</evidence>
<evidence type="ECO:0000256" key="4">
    <source>
        <dbReference type="ARBA" id="ARBA00022729"/>
    </source>
</evidence>
<dbReference type="PANTHER" id="PTHR25466:SF14">
    <property type="entry name" value="BUTYROPHILIN SUBFAMILY 2 MEMBER A2-LIKE-RELATED"/>
    <property type="match status" value="1"/>
</dbReference>
<evidence type="ECO:0000313" key="13">
    <source>
        <dbReference type="EMBL" id="KAI5628001.1"/>
    </source>
</evidence>
<dbReference type="SMART" id="SM00409">
    <property type="entry name" value="IG"/>
    <property type="match status" value="2"/>
</dbReference>
<dbReference type="GO" id="GO:0009897">
    <property type="term" value="C:external side of plasma membrane"/>
    <property type="evidence" value="ECO:0007669"/>
    <property type="project" value="TreeGrafter"/>
</dbReference>
<dbReference type="PROSITE" id="PS50835">
    <property type="entry name" value="IG_LIKE"/>
    <property type="match status" value="2"/>
</dbReference>
<dbReference type="GO" id="GO:0071222">
    <property type="term" value="P:cellular response to lipopolysaccharide"/>
    <property type="evidence" value="ECO:0007669"/>
    <property type="project" value="TreeGrafter"/>
</dbReference>
<keyword evidence="10" id="KW-0393">Immunoglobulin domain</keyword>
<comment type="caution">
    <text evidence="13">The sequence shown here is derived from an EMBL/GenBank/DDBJ whole genome shotgun (WGS) entry which is preliminary data.</text>
</comment>
<keyword evidence="14" id="KW-1185">Reference proteome</keyword>
<dbReference type="GO" id="GO:0031295">
    <property type="term" value="P:T cell costimulation"/>
    <property type="evidence" value="ECO:0007669"/>
    <property type="project" value="TreeGrafter"/>
</dbReference>
<keyword evidence="9" id="KW-0325">Glycoprotein</keyword>
<dbReference type="InterPro" id="IPR007110">
    <property type="entry name" value="Ig-like_dom"/>
</dbReference>
<evidence type="ECO:0000256" key="2">
    <source>
        <dbReference type="ARBA" id="ARBA00022475"/>
    </source>
</evidence>
<keyword evidence="6" id="KW-0472">Membrane</keyword>
<dbReference type="InterPro" id="IPR013106">
    <property type="entry name" value="Ig_V-set"/>
</dbReference>
<evidence type="ECO:0000256" key="1">
    <source>
        <dbReference type="ARBA" id="ARBA00004251"/>
    </source>
</evidence>
<dbReference type="InterPro" id="IPR003598">
    <property type="entry name" value="Ig_sub2"/>
</dbReference>
<keyword evidence="8" id="KW-0675">Receptor</keyword>
<dbReference type="Pfam" id="PF07686">
    <property type="entry name" value="V-set"/>
    <property type="match status" value="2"/>
</dbReference>
<evidence type="ECO:0000259" key="12">
    <source>
        <dbReference type="PROSITE" id="PS50835"/>
    </source>
</evidence>
<evidence type="ECO:0000256" key="7">
    <source>
        <dbReference type="ARBA" id="ARBA00023157"/>
    </source>
</evidence>
<dbReference type="Proteomes" id="UP001205998">
    <property type="component" value="Unassembled WGS sequence"/>
</dbReference>
<dbReference type="InterPro" id="IPR036179">
    <property type="entry name" value="Ig-like_dom_sf"/>
</dbReference>
<dbReference type="GO" id="GO:0007166">
    <property type="term" value="P:cell surface receptor signaling pathway"/>
    <property type="evidence" value="ECO:0007669"/>
    <property type="project" value="TreeGrafter"/>
</dbReference>
<dbReference type="Gene3D" id="2.60.40.10">
    <property type="entry name" value="Immunoglobulins"/>
    <property type="match status" value="2"/>
</dbReference>
<evidence type="ECO:0000256" key="11">
    <source>
        <dbReference type="SAM" id="MobiDB-lite"/>
    </source>
</evidence>
<dbReference type="EMBL" id="MU547836">
    <property type="protein sequence ID" value="KAI5628001.1"/>
    <property type="molecule type" value="Genomic_DNA"/>
</dbReference>
<dbReference type="InterPro" id="IPR013783">
    <property type="entry name" value="Ig-like_fold"/>
</dbReference>
<evidence type="ECO:0000256" key="10">
    <source>
        <dbReference type="ARBA" id="ARBA00023319"/>
    </source>
</evidence>
<dbReference type="PANTHER" id="PTHR25466">
    <property type="entry name" value="T-LYMPHOCYTE ACTIVATION ANTIGEN"/>
    <property type="match status" value="1"/>
</dbReference>
<evidence type="ECO:0000256" key="3">
    <source>
        <dbReference type="ARBA" id="ARBA00022692"/>
    </source>
</evidence>
<keyword evidence="2" id="KW-1003">Cell membrane</keyword>
<dbReference type="GO" id="GO:0006955">
    <property type="term" value="P:immune response"/>
    <property type="evidence" value="ECO:0007669"/>
    <property type="project" value="TreeGrafter"/>
</dbReference>
<keyword evidence="7" id="KW-1015">Disulfide bond</keyword>
<keyword evidence="5" id="KW-1133">Transmembrane helix</keyword>
<evidence type="ECO:0000256" key="9">
    <source>
        <dbReference type="ARBA" id="ARBA00023180"/>
    </source>
</evidence>
<keyword evidence="4" id="KW-0732">Signal</keyword>
<dbReference type="AlphaFoldDB" id="A0AAD5FTE0"/>
<feature type="non-terminal residue" evidence="13">
    <location>
        <position position="1"/>
    </location>
</feature>
<dbReference type="InterPro" id="IPR051713">
    <property type="entry name" value="T-cell_Activation_Regulation"/>
</dbReference>
<sequence>MLQCQAFIIREVLVKDSVTFPCSCTGNCPVVQWSRFIPSYTIVSEWKCPRGQNLQKRFEISGDSSRGDFSLMIISVAYNDGGSYRCSCNGETVSEVKMKVLVATVVKVQEKQNVTLPCYGDTRRQDVKDVQWKKDGGKVVLYTHANRSVTTDEAGSRFMMSVEDFLDGDLSLHISSVHLSDSGEYRCLPHDESQDGEPPTVVLKVE</sequence>
<dbReference type="GO" id="GO:0042130">
    <property type="term" value="P:negative regulation of T cell proliferation"/>
    <property type="evidence" value="ECO:0007669"/>
    <property type="project" value="TreeGrafter"/>
</dbReference>
<organism evidence="13 14">
    <name type="scientific">Silurus asotus</name>
    <name type="common">Amur catfish</name>
    <name type="synonym">Parasilurus asotus</name>
    <dbReference type="NCBI Taxonomy" id="30991"/>
    <lineage>
        <taxon>Eukaryota</taxon>
        <taxon>Metazoa</taxon>
        <taxon>Chordata</taxon>
        <taxon>Craniata</taxon>
        <taxon>Vertebrata</taxon>
        <taxon>Euteleostomi</taxon>
        <taxon>Actinopterygii</taxon>
        <taxon>Neopterygii</taxon>
        <taxon>Teleostei</taxon>
        <taxon>Ostariophysi</taxon>
        <taxon>Siluriformes</taxon>
        <taxon>Siluridae</taxon>
        <taxon>Silurus</taxon>
    </lineage>
</organism>
<dbReference type="GO" id="GO:0042102">
    <property type="term" value="P:positive regulation of T cell proliferation"/>
    <property type="evidence" value="ECO:0007669"/>
    <property type="project" value="TreeGrafter"/>
</dbReference>